<proteinExistence type="predicted"/>
<dbReference type="PANTHER" id="PTHR40761:SF1">
    <property type="entry name" value="CONSERVED INTEGRAL MEMBRANE ALANINE VALINE AND LEUCINE RICH PROTEIN-RELATED"/>
    <property type="match status" value="1"/>
</dbReference>
<sequence>MRSFPALLFALLAAAANALAIVLQRRAARTVPLAPGLRLSLFAQLLRRKAWLGGMAAVMAAACLQALALSQGAMAVVQPVFVLELPFALLLGGLLLGRKVTRPAWRGAVCIAAGLGLALAAAAPSPGTGRPPADRWTIALVCCLAVIAALAATALRHPEGGLRALCFGTTAAVGYALTAALMKDATHAWQDGGITAFFLSWQTYGFALVGVLALFLLENAMQSGPLTASQPALTLGDALVSLALGITLYEERVRSGWWILPEALGAALVLYGAVTLSRVALARDLVVPDRPGEPARS</sequence>
<evidence type="ECO:0000256" key="2">
    <source>
        <dbReference type="SAM" id="SignalP"/>
    </source>
</evidence>
<reference evidence="3" key="1">
    <citation type="submission" date="2022-06" db="EMBL/GenBank/DDBJ databases">
        <title>WGS of actinobacteria.</title>
        <authorList>
            <person name="Thawai C."/>
        </authorList>
    </citation>
    <scope>NUCLEOTIDE SEQUENCE</scope>
    <source>
        <strain evidence="3">AA8</strain>
    </source>
</reference>
<organism evidence="3 4">
    <name type="scientific">Streptomyces telluris</name>
    <dbReference type="NCBI Taxonomy" id="2720021"/>
    <lineage>
        <taxon>Bacteria</taxon>
        <taxon>Bacillati</taxon>
        <taxon>Actinomycetota</taxon>
        <taxon>Actinomycetes</taxon>
        <taxon>Kitasatosporales</taxon>
        <taxon>Streptomycetaceae</taxon>
        <taxon>Streptomyces</taxon>
    </lineage>
</organism>
<keyword evidence="1" id="KW-0812">Transmembrane</keyword>
<name>A0A9X2LC04_9ACTN</name>
<feature type="transmembrane region" description="Helical" evidence="1">
    <location>
        <begin position="104"/>
        <end position="124"/>
    </location>
</feature>
<dbReference type="RefSeq" id="WP_168091845.1">
    <property type="nucleotide sequence ID" value="NZ_JAATER010000042.1"/>
</dbReference>
<feature type="transmembrane region" description="Helical" evidence="1">
    <location>
        <begin position="76"/>
        <end position="97"/>
    </location>
</feature>
<gene>
    <name evidence="3" type="ORF">NQU55_01720</name>
</gene>
<protein>
    <submittedName>
        <fullName evidence="3">DMT family transporter</fullName>
    </submittedName>
</protein>
<feature type="signal peptide" evidence="2">
    <location>
        <begin position="1"/>
        <end position="20"/>
    </location>
</feature>
<comment type="caution">
    <text evidence="3">The sequence shown here is derived from an EMBL/GenBank/DDBJ whole genome shotgun (WGS) entry which is preliminary data.</text>
</comment>
<dbReference type="PANTHER" id="PTHR40761">
    <property type="entry name" value="CONSERVED INTEGRAL MEMBRANE ALANINE VALINE AND LEUCINE RICH PROTEIN-RELATED"/>
    <property type="match status" value="1"/>
</dbReference>
<keyword evidence="1" id="KW-1133">Transmembrane helix</keyword>
<feature type="transmembrane region" description="Helical" evidence="1">
    <location>
        <begin position="51"/>
        <end position="70"/>
    </location>
</feature>
<dbReference type="NCBIfam" id="NF038012">
    <property type="entry name" value="DMT_1"/>
    <property type="match status" value="1"/>
</dbReference>
<keyword evidence="2" id="KW-0732">Signal</keyword>
<feature type="chain" id="PRO_5040842450" evidence="2">
    <location>
        <begin position="21"/>
        <end position="297"/>
    </location>
</feature>
<keyword evidence="1" id="KW-0472">Membrane</keyword>
<evidence type="ECO:0000256" key="1">
    <source>
        <dbReference type="SAM" id="Phobius"/>
    </source>
</evidence>
<feature type="transmembrane region" description="Helical" evidence="1">
    <location>
        <begin position="136"/>
        <end position="155"/>
    </location>
</feature>
<dbReference type="AlphaFoldDB" id="A0A9X2LC04"/>
<evidence type="ECO:0000313" key="3">
    <source>
        <dbReference type="EMBL" id="MCQ8768501.1"/>
    </source>
</evidence>
<feature type="transmembrane region" description="Helical" evidence="1">
    <location>
        <begin position="194"/>
        <end position="217"/>
    </location>
</feature>
<accession>A0A9X2LC04</accession>
<evidence type="ECO:0000313" key="4">
    <source>
        <dbReference type="Proteomes" id="UP001142374"/>
    </source>
</evidence>
<feature type="transmembrane region" description="Helical" evidence="1">
    <location>
        <begin position="162"/>
        <end position="182"/>
    </location>
</feature>
<dbReference type="EMBL" id="JANIID010000001">
    <property type="protein sequence ID" value="MCQ8768501.1"/>
    <property type="molecule type" value="Genomic_DNA"/>
</dbReference>
<feature type="transmembrane region" description="Helical" evidence="1">
    <location>
        <begin position="255"/>
        <end position="274"/>
    </location>
</feature>
<feature type="transmembrane region" description="Helical" evidence="1">
    <location>
        <begin position="229"/>
        <end position="249"/>
    </location>
</feature>
<dbReference type="Proteomes" id="UP001142374">
    <property type="component" value="Unassembled WGS sequence"/>
</dbReference>
<keyword evidence="4" id="KW-1185">Reference proteome</keyword>